<dbReference type="KEGG" id="dfl:DFE_3180"/>
<dbReference type="AlphaFoldDB" id="A0A2Z6B3B0"/>
<dbReference type="PROSITE" id="PS51208">
    <property type="entry name" value="AUTOTRANSPORTER"/>
    <property type="match status" value="1"/>
</dbReference>
<dbReference type="RefSeq" id="WP_172961796.1">
    <property type="nucleotide sequence ID" value="NZ_AP017378.1"/>
</dbReference>
<dbReference type="SMART" id="SM00869">
    <property type="entry name" value="Autotransporter"/>
    <property type="match status" value="1"/>
</dbReference>
<dbReference type="Pfam" id="PF03797">
    <property type="entry name" value="Autotransporter"/>
    <property type="match status" value="1"/>
</dbReference>
<dbReference type="Proteomes" id="UP000269883">
    <property type="component" value="Chromosome"/>
</dbReference>
<dbReference type="SUPFAM" id="SSF103515">
    <property type="entry name" value="Autotransporter"/>
    <property type="match status" value="1"/>
</dbReference>
<reference evidence="2 3" key="1">
    <citation type="journal article" date="2018" name="Sci. Adv.">
        <title>Multi-heme cytochromes provide a pathway for survival in energy-limited environments.</title>
        <authorList>
            <person name="Deng X."/>
            <person name="Dohmae N."/>
            <person name="Nealson K.H."/>
            <person name="Hashimoto K."/>
            <person name="Okamoto A."/>
        </authorList>
    </citation>
    <scope>NUCLEOTIDE SEQUENCE [LARGE SCALE GENOMIC DNA]</scope>
    <source>
        <strain evidence="2 3">IS5</strain>
    </source>
</reference>
<dbReference type="InterPro" id="IPR005546">
    <property type="entry name" value="Autotransporte_beta"/>
</dbReference>
<evidence type="ECO:0000259" key="1">
    <source>
        <dbReference type="PROSITE" id="PS51208"/>
    </source>
</evidence>
<keyword evidence="3" id="KW-1185">Reference proteome</keyword>
<organism evidence="2 3">
    <name type="scientific">Desulfovibrio ferrophilus</name>
    <dbReference type="NCBI Taxonomy" id="241368"/>
    <lineage>
        <taxon>Bacteria</taxon>
        <taxon>Pseudomonadati</taxon>
        <taxon>Thermodesulfobacteriota</taxon>
        <taxon>Desulfovibrionia</taxon>
        <taxon>Desulfovibrionales</taxon>
        <taxon>Desulfovibrionaceae</taxon>
        <taxon>Desulfovibrio</taxon>
    </lineage>
</organism>
<accession>A0A2Z6B3B0</accession>
<dbReference type="Gene3D" id="2.40.128.130">
    <property type="entry name" value="Autotransporter beta-domain"/>
    <property type="match status" value="1"/>
</dbReference>
<proteinExistence type="predicted"/>
<dbReference type="InterPro" id="IPR036709">
    <property type="entry name" value="Autotransporte_beta_dom_sf"/>
</dbReference>
<evidence type="ECO:0000313" key="2">
    <source>
        <dbReference type="EMBL" id="BBD09906.1"/>
    </source>
</evidence>
<dbReference type="EMBL" id="AP017378">
    <property type="protein sequence ID" value="BBD09906.1"/>
    <property type="molecule type" value="Genomic_DNA"/>
</dbReference>
<feature type="domain" description="Autotransporter" evidence="1">
    <location>
        <begin position="266"/>
        <end position="541"/>
    </location>
</feature>
<evidence type="ECO:0000313" key="3">
    <source>
        <dbReference type="Proteomes" id="UP000269883"/>
    </source>
</evidence>
<protein>
    <submittedName>
        <fullName evidence="2">Outer membrane autotransporter barrel domain protein</fullName>
    </submittedName>
</protein>
<sequence length="541" mass="56855">MGSNALQATGGSTVTNSGTLAAYGTGSHAVSADGGCSVHLQTGSRILAGDVFAAAGGARLYLDGSGTTDFDITGPWWQIHKTGTGTWTLAGAIAAPTDLNLDGGTLTLAKGVTVSTTGSYTQAAGTTLALTLNNSGGPYITAAGPATVAGTLALDVPCSALGSTQTIIDAATITGGFDSVSSGNPNFSFNTTVVDGARDQIMLTGVCYAPQYDNSSMGLSSAMGGAQTFLGVPSNRTIGLLSENQEMGEFMVASSEPLIDLVSRRSNGDRYGIYVQPMFNVSKRDAFNSGPGYSANMAGLEIGADTFVSDDLMLGVFAGYAVTDINFEGLAFAENDSEDQQMYTLGAYGGYRFDNWRLTDTLSVTHIEHESKRNAGLGEMAKGDYDSQMLSNQLLASYAWTVNETWELSPELGLNTTWLYRGGFSETDATNAAEYDDFDKLFVESIVGLRLRGNFEVGETTLSPYARLSWSHDLGGNDMTVRQTLGTSAAEATQENDDDRLGLDLGLSLREGDATFTLAYAGEFSDHSESHGLTANLRLEF</sequence>
<name>A0A2Z6B3B0_9BACT</name>
<gene>
    <name evidence="2" type="ORF">DFE_3180</name>
</gene>